<dbReference type="AlphaFoldDB" id="A0A6C0JKP7"/>
<organism evidence="1">
    <name type="scientific">viral metagenome</name>
    <dbReference type="NCBI Taxonomy" id="1070528"/>
    <lineage>
        <taxon>unclassified sequences</taxon>
        <taxon>metagenomes</taxon>
        <taxon>organismal metagenomes</taxon>
    </lineage>
</organism>
<name>A0A6C0JKP7_9ZZZZ</name>
<accession>A0A6C0JKP7</accession>
<dbReference type="EMBL" id="MN740431">
    <property type="protein sequence ID" value="QHU06232.1"/>
    <property type="molecule type" value="Genomic_DNA"/>
</dbReference>
<proteinExistence type="predicted"/>
<protein>
    <submittedName>
        <fullName evidence="1">Uncharacterized protein</fullName>
    </submittedName>
</protein>
<reference evidence="1" key="1">
    <citation type="journal article" date="2020" name="Nature">
        <title>Giant virus diversity and host interactions through global metagenomics.</title>
        <authorList>
            <person name="Schulz F."/>
            <person name="Roux S."/>
            <person name="Paez-Espino D."/>
            <person name="Jungbluth S."/>
            <person name="Walsh D.A."/>
            <person name="Denef V.J."/>
            <person name="McMahon K.D."/>
            <person name="Konstantinidis K.T."/>
            <person name="Eloe-Fadrosh E.A."/>
            <person name="Kyrpides N.C."/>
            <person name="Woyke T."/>
        </authorList>
    </citation>
    <scope>NUCLEOTIDE SEQUENCE</scope>
    <source>
        <strain evidence="1">GVMAG-M-3300027747-57</strain>
    </source>
</reference>
<evidence type="ECO:0000313" key="1">
    <source>
        <dbReference type="EMBL" id="QHU06232.1"/>
    </source>
</evidence>
<sequence>MSALLNPIFFIKKEHLNINNVLNVLQNYMLTNANRAAILLRSKVAFKGGKLLLSEESDSDDEVLCNEQQSQPLMQNTFVETEIVNQPLVTNELISPKQHDTLFWCLYIIHFGYGEYLEIDRNYGIKELEIKKKIGEFITSNPHKMKNTNVKITKAGVQEILSELLTSQKDTSMNCLFALLVYYNINLIIVNSSKLLMLEFISDKDSDDIPTFALYKDEYSKYSVNITELTKEEIKDMKEKMICLENYFKPIKAASNYKVEDLEFLAKKLGIYKEDKKYKKQDLYNEIAKACIW</sequence>